<organism evidence="3 4">
    <name type="scientific">Coregonus suidteri</name>
    <dbReference type="NCBI Taxonomy" id="861788"/>
    <lineage>
        <taxon>Eukaryota</taxon>
        <taxon>Metazoa</taxon>
        <taxon>Chordata</taxon>
        <taxon>Craniata</taxon>
        <taxon>Vertebrata</taxon>
        <taxon>Euteleostomi</taxon>
        <taxon>Actinopterygii</taxon>
        <taxon>Neopterygii</taxon>
        <taxon>Teleostei</taxon>
        <taxon>Protacanthopterygii</taxon>
        <taxon>Salmoniformes</taxon>
        <taxon>Salmonidae</taxon>
        <taxon>Coregoninae</taxon>
        <taxon>Coregonus</taxon>
    </lineage>
</organism>
<dbReference type="PANTHER" id="PTHR34645:SF1">
    <property type="entry name" value="GENE 136-RELATED"/>
    <property type="match status" value="1"/>
</dbReference>
<dbReference type="EMBL" id="JAGTTL010000034">
    <property type="protein sequence ID" value="KAK6295084.1"/>
    <property type="molecule type" value="Genomic_DNA"/>
</dbReference>
<dbReference type="AlphaFoldDB" id="A0AAN8Q899"/>
<keyword evidence="4" id="KW-1185">Reference proteome</keyword>
<accession>A0AAN8Q899</accession>
<gene>
    <name evidence="3" type="ORF">J4Q44_G00343100</name>
</gene>
<dbReference type="PANTHER" id="PTHR34645">
    <property type="entry name" value="SIMILAR TO HYPOTHETICAL PROTEIN"/>
    <property type="match status" value="1"/>
</dbReference>
<comment type="caution">
    <text evidence="3">The sequence shown here is derived from an EMBL/GenBank/DDBJ whole genome shotgun (WGS) entry which is preliminary data.</text>
</comment>
<evidence type="ECO:0000313" key="4">
    <source>
        <dbReference type="Proteomes" id="UP001356427"/>
    </source>
</evidence>
<name>A0AAN8Q899_9TELE</name>
<feature type="region of interest" description="Disordered" evidence="2">
    <location>
        <begin position="18"/>
        <end position="37"/>
    </location>
</feature>
<keyword evidence="1" id="KW-0175">Coiled coil</keyword>
<protein>
    <submittedName>
        <fullName evidence="3">Uncharacterized protein</fullName>
    </submittedName>
</protein>
<reference evidence="3 4" key="1">
    <citation type="submission" date="2021-04" db="EMBL/GenBank/DDBJ databases">
        <authorList>
            <person name="De Guttry C."/>
            <person name="Zahm M."/>
            <person name="Klopp C."/>
            <person name="Cabau C."/>
            <person name="Louis A."/>
            <person name="Berthelot C."/>
            <person name="Parey E."/>
            <person name="Roest Crollius H."/>
            <person name="Montfort J."/>
            <person name="Robinson-Rechavi M."/>
            <person name="Bucao C."/>
            <person name="Bouchez O."/>
            <person name="Gislard M."/>
            <person name="Lluch J."/>
            <person name="Milhes M."/>
            <person name="Lampietro C."/>
            <person name="Lopez Roques C."/>
            <person name="Donnadieu C."/>
            <person name="Braasch I."/>
            <person name="Desvignes T."/>
            <person name="Postlethwait J."/>
            <person name="Bobe J."/>
            <person name="Wedekind C."/>
            <person name="Guiguen Y."/>
        </authorList>
    </citation>
    <scope>NUCLEOTIDE SEQUENCE [LARGE SCALE GENOMIC DNA]</scope>
    <source>
        <strain evidence="3">Cs_M1</strain>
        <tissue evidence="3">Blood</tissue>
    </source>
</reference>
<dbReference type="InterPro" id="IPR038927">
    <property type="entry name" value="C6orf163"/>
</dbReference>
<evidence type="ECO:0000256" key="1">
    <source>
        <dbReference type="SAM" id="Coils"/>
    </source>
</evidence>
<feature type="coiled-coil region" evidence="1">
    <location>
        <begin position="104"/>
        <end position="157"/>
    </location>
</feature>
<evidence type="ECO:0000256" key="2">
    <source>
        <dbReference type="SAM" id="MobiDB-lite"/>
    </source>
</evidence>
<evidence type="ECO:0000313" key="3">
    <source>
        <dbReference type="EMBL" id="KAK6295084.1"/>
    </source>
</evidence>
<proteinExistence type="predicted"/>
<sequence>MDTLKDQWKTNVVTLKASQHPSSLSKGGHRCTARKREPTALYGDPMKELKQLSTHSNIIDIGENIHQYYMTEFQKEKEECIRAATEEAWGKADLEIEKIVLETLQLARKERELLRRKVENANSYLQETLVEYDIKTKRKVRSDIEKLRERNEERASQEIRGAIEKIAQRHAKSVVRTRRKEKQTTAHAATILEMDFMLQPEDAKAVASKKKDEILAKVRAVMISSIAGNIERTRREEKDIAQRNIVEAEGRYKAELTALKESTQELQTLLDKTIRDLRTAIADKQVYMDDLEETRAAFQHFINQQFKELKPDQADFILPSKKMYRLNDK</sequence>
<dbReference type="Proteomes" id="UP001356427">
    <property type="component" value="Unassembled WGS sequence"/>
</dbReference>